<reference evidence="2 3" key="1">
    <citation type="journal article" date="2016" name="Proc. Natl. Acad. Sci. U.S.A.">
        <title>Lipid metabolic changes in an early divergent fungus govern the establishment of a mutualistic symbiosis with endobacteria.</title>
        <authorList>
            <person name="Lastovetsky O.A."/>
            <person name="Gaspar M.L."/>
            <person name="Mondo S.J."/>
            <person name="LaButti K.M."/>
            <person name="Sandor L."/>
            <person name="Grigoriev I.V."/>
            <person name="Henry S.A."/>
            <person name="Pawlowska T.E."/>
        </authorList>
    </citation>
    <scope>NUCLEOTIDE SEQUENCE [LARGE SCALE GENOMIC DNA]</scope>
    <source>
        <strain evidence="2 3">ATCC 11559</strain>
    </source>
</reference>
<proteinExistence type="predicted"/>
<dbReference type="OMA" id="CIATIWR"/>
<gene>
    <name evidence="2" type="ORF">BCV71DRAFT_260346</name>
</gene>
<dbReference type="InterPro" id="IPR052055">
    <property type="entry name" value="Hepadnavirus_pol/RT"/>
</dbReference>
<accession>A0A1X0SDG9</accession>
<feature type="region of interest" description="Disordered" evidence="1">
    <location>
        <begin position="182"/>
        <end position="236"/>
    </location>
</feature>
<feature type="compositionally biased region" description="Polar residues" evidence="1">
    <location>
        <begin position="194"/>
        <end position="208"/>
    </location>
</feature>
<dbReference type="EMBL" id="KV921268">
    <property type="protein sequence ID" value="ORE22279.1"/>
    <property type="molecule type" value="Genomic_DNA"/>
</dbReference>
<dbReference type="Proteomes" id="UP000242381">
    <property type="component" value="Unassembled WGS sequence"/>
</dbReference>
<evidence type="ECO:0000313" key="3">
    <source>
        <dbReference type="Proteomes" id="UP000242381"/>
    </source>
</evidence>
<name>A0A1X0SDG9_RHIZD</name>
<evidence type="ECO:0000313" key="2">
    <source>
        <dbReference type="EMBL" id="ORE22279.1"/>
    </source>
</evidence>
<dbReference type="AlphaFoldDB" id="A0A1X0SDG9"/>
<sequence>MNKRQKQDSLGFNFNTKSMRIKIPQEKLNKIIQCSRQAMKSTIIRSCHWVASLIGKMTSVIPATGEALLHVQHLERDLTKSLRLNGKKNWEGPCSLSKSSLQDLQWCENWSMNKNGLPIHMISPEILTPALTIFDIGQRKKKSNKCKGTEDDLLCFKASRTKCQKLDNTAVLRQPNCPKIRDEGRRNSIVPTPDTCTTNLGTNEQLQSDCPVLPHSRSREHQGRSAQPEETPKEMVQDNQALLGKTNDRRFCYPTELPSENILELIGRRRDYTSTLTFQETSPRSSTGDTIVDNTVLVSYDLTDDTPTANCDENEQPLDISRLEAIKQGHSYFIQQLKVYRAVIASVFRVLCPHMPPIASSVIIQDFFQAKLKTVVKLPQQAQLETWDLSILTNCIAANFHNNTSLTIDKLQQKTVLLLCIATIWRSRSDIGTLQARDVHFKFDKDANLTGATLFIRAPKEAQQKHLALGALSEKSMCPVSTLFTFMEKTEHLRSELPVDHTVFLAYINNPSKVRSIQPSTVANIVKQTMKEAGIDTQRQAQKLNLHINR</sequence>
<dbReference type="PANTHER" id="PTHR33050:SF7">
    <property type="entry name" value="RIBONUCLEASE H"/>
    <property type="match status" value="1"/>
</dbReference>
<evidence type="ECO:0000256" key="1">
    <source>
        <dbReference type="SAM" id="MobiDB-lite"/>
    </source>
</evidence>
<dbReference type="VEuPathDB" id="FungiDB:BCV72DRAFT_207318"/>
<dbReference type="PANTHER" id="PTHR33050">
    <property type="entry name" value="REVERSE TRANSCRIPTASE DOMAIN-CONTAINING PROTEIN"/>
    <property type="match status" value="1"/>
</dbReference>
<protein>
    <submittedName>
        <fullName evidence="2">Uncharacterized protein</fullName>
    </submittedName>
</protein>
<organism evidence="2 3">
    <name type="scientific">Rhizopus microsporus</name>
    <dbReference type="NCBI Taxonomy" id="58291"/>
    <lineage>
        <taxon>Eukaryota</taxon>
        <taxon>Fungi</taxon>
        <taxon>Fungi incertae sedis</taxon>
        <taxon>Mucoromycota</taxon>
        <taxon>Mucoromycotina</taxon>
        <taxon>Mucoromycetes</taxon>
        <taxon>Mucorales</taxon>
        <taxon>Mucorineae</taxon>
        <taxon>Rhizopodaceae</taxon>
        <taxon>Rhizopus</taxon>
    </lineage>
</organism>